<feature type="transmembrane region" description="Helical" evidence="1">
    <location>
        <begin position="75"/>
        <end position="91"/>
    </location>
</feature>
<protein>
    <submittedName>
        <fullName evidence="2">Unannotated protein</fullName>
    </submittedName>
</protein>
<organism evidence="2">
    <name type="scientific">freshwater metagenome</name>
    <dbReference type="NCBI Taxonomy" id="449393"/>
    <lineage>
        <taxon>unclassified sequences</taxon>
        <taxon>metagenomes</taxon>
        <taxon>ecological metagenomes</taxon>
    </lineage>
</organism>
<name>A0A6J7XNQ8_9ZZZZ</name>
<keyword evidence="1" id="KW-0812">Transmembrane</keyword>
<dbReference type="EMBL" id="CAFBSG010000003">
    <property type="protein sequence ID" value="CAB5239352.1"/>
    <property type="molecule type" value="Genomic_DNA"/>
</dbReference>
<feature type="transmembrane region" description="Helical" evidence="1">
    <location>
        <begin position="36"/>
        <end position="55"/>
    </location>
</feature>
<gene>
    <name evidence="2" type="ORF">UFOPK3554_00222</name>
</gene>
<reference evidence="2" key="1">
    <citation type="submission" date="2020-05" db="EMBL/GenBank/DDBJ databases">
        <authorList>
            <person name="Chiriac C."/>
            <person name="Salcher M."/>
            <person name="Ghai R."/>
            <person name="Kavagutti S V."/>
        </authorList>
    </citation>
    <scope>NUCLEOTIDE SEQUENCE</scope>
</reference>
<sequence>MSLVHTIAFVIHMLAIIGILTLLIHPLRAFPRTFNVGVIHSAATALVAGVVMVGVQHGLHADNPTEYPLYNNTKIAIKFLIVVAILILGLRQKNKSEFTTNTWATMLGLTIINILIASLWN</sequence>
<dbReference type="AlphaFoldDB" id="A0A6J7XNQ8"/>
<evidence type="ECO:0000256" key="1">
    <source>
        <dbReference type="SAM" id="Phobius"/>
    </source>
</evidence>
<feature type="transmembrane region" description="Helical" evidence="1">
    <location>
        <begin position="6"/>
        <end position="24"/>
    </location>
</feature>
<keyword evidence="1" id="KW-1133">Transmembrane helix</keyword>
<proteinExistence type="predicted"/>
<accession>A0A6J7XNQ8</accession>
<evidence type="ECO:0000313" key="2">
    <source>
        <dbReference type="EMBL" id="CAB5239352.1"/>
    </source>
</evidence>
<keyword evidence="1" id="KW-0472">Membrane</keyword>
<feature type="transmembrane region" description="Helical" evidence="1">
    <location>
        <begin position="103"/>
        <end position="120"/>
    </location>
</feature>